<dbReference type="EMBL" id="FRAW01000029">
    <property type="protein sequence ID" value="SHL02017.1"/>
    <property type="molecule type" value="Genomic_DNA"/>
</dbReference>
<dbReference type="Gene3D" id="2.20.25.10">
    <property type="match status" value="1"/>
</dbReference>
<gene>
    <name evidence="1" type="ORF">SAMN05720469_12922</name>
</gene>
<reference evidence="2" key="1">
    <citation type="submission" date="2016-11" db="EMBL/GenBank/DDBJ databases">
        <authorList>
            <person name="Varghese N."/>
            <person name="Submissions S."/>
        </authorList>
    </citation>
    <scope>NUCLEOTIDE SEQUENCE [LARGE SCALE GENOMIC DNA]</scope>
    <source>
        <strain evidence="2">UWOS</strain>
    </source>
</reference>
<name>A0A1M6X7Q0_9BACT</name>
<accession>A0A1M6X7Q0</accession>
<sequence>MDSEMLSILCTPDTREPLEGASEELLLNVNEKIAQGTVKTAGGTLVSETLEEALVSKDGKKLYPVKNGIPILLADEAIAL</sequence>
<dbReference type="RefSeq" id="WP_073305575.1">
    <property type="nucleotide sequence ID" value="NZ_JAQYFD010000138.1"/>
</dbReference>
<protein>
    <submittedName>
        <fullName evidence="1">Uncharacterized conserved protein YbaR, Trm112 family</fullName>
    </submittedName>
</protein>
<dbReference type="SUPFAM" id="SSF158997">
    <property type="entry name" value="Trm112p-like"/>
    <property type="match status" value="1"/>
</dbReference>
<dbReference type="AlphaFoldDB" id="A0A1M6X7Q0"/>
<evidence type="ECO:0000313" key="2">
    <source>
        <dbReference type="Proteomes" id="UP000184275"/>
    </source>
</evidence>
<organism evidence="1 2">
    <name type="scientific">Fibrobacter intestinalis</name>
    <dbReference type="NCBI Taxonomy" id="28122"/>
    <lineage>
        <taxon>Bacteria</taxon>
        <taxon>Pseudomonadati</taxon>
        <taxon>Fibrobacterota</taxon>
        <taxon>Fibrobacteria</taxon>
        <taxon>Fibrobacterales</taxon>
        <taxon>Fibrobacteraceae</taxon>
        <taxon>Fibrobacter</taxon>
    </lineage>
</organism>
<evidence type="ECO:0000313" key="1">
    <source>
        <dbReference type="EMBL" id="SHL02017.1"/>
    </source>
</evidence>
<keyword evidence="2" id="KW-1185">Reference proteome</keyword>
<proteinExistence type="predicted"/>
<dbReference type="Proteomes" id="UP000184275">
    <property type="component" value="Unassembled WGS sequence"/>
</dbReference>